<dbReference type="AlphaFoldDB" id="A0A0P1GSZ9"/>
<dbReference type="OrthoDB" id="7875126at2"/>
<sequence length="117" mass="12806">MLRNLMTVPTPRVLAACAMTLTSVTLAPATLSAETEEERITRCIGQAQIVTLAVEKRQELKSAKKAVRQIRRAEGIKDTDFEGHVDLLVNWVYSLPAEQLGPEATTAFEAACSEYNG</sequence>
<proteinExistence type="predicted"/>
<organism evidence="2 3">
    <name type="scientific">Thalassovita mediterranea</name>
    <dbReference type="NCBI Taxonomy" id="340021"/>
    <lineage>
        <taxon>Bacteria</taxon>
        <taxon>Pseudomonadati</taxon>
        <taxon>Pseudomonadota</taxon>
        <taxon>Alphaproteobacteria</taxon>
        <taxon>Rhodobacterales</taxon>
        <taxon>Roseobacteraceae</taxon>
        <taxon>Thalassovita</taxon>
    </lineage>
</organism>
<evidence type="ECO:0000256" key="1">
    <source>
        <dbReference type="SAM" id="SignalP"/>
    </source>
</evidence>
<protein>
    <submittedName>
        <fullName evidence="2">Uncharacterized protein</fullName>
    </submittedName>
</protein>
<feature type="chain" id="PRO_5006063734" evidence="1">
    <location>
        <begin position="30"/>
        <end position="117"/>
    </location>
</feature>
<reference evidence="2 3" key="1">
    <citation type="submission" date="2015-09" db="EMBL/GenBank/DDBJ databases">
        <authorList>
            <consortium name="Swine Surveillance"/>
        </authorList>
    </citation>
    <scope>NUCLEOTIDE SEQUENCE [LARGE SCALE GENOMIC DNA]</scope>
    <source>
        <strain evidence="2 3">CECT 8383</strain>
    </source>
</reference>
<keyword evidence="3" id="KW-1185">Reference proteome</keyword>
<evidence type="ECO:0000313" key="2">
    <source>
        <dbReference type="EMBL" id="CUH85761.1"/>
    </source>
</evidence>
<name>A0A0P1GSZ9_9RHOB</name>
<dbReference type="EMBL" id="CYSF01000017">
    <property type="protein sequence ID" value="CUH85761.1"/>
    <property type="molecule type" value="Genomic_DNA"/>
</dbReference>
<dbReference type="Proteomes" id="UP000051681">
    <property type="component" value="Unassembled WGS sequence"/>
</dbReference>
<keyword evidence="1" id="KW-0732">Signal</keyword>
<feature type="signal peptide" evidence="1">
    <location>
        <begin position="1"/>
        <end position="29"/>
    </location>
</feature>
<dbReference type="RefSeq" id="WP_058319812.1">
    <property type="nucleotide sequence ID" value="NZ_CYSF01000017.1"/>
</dbReference>
<evidence type="ECO:0000313" key="3">
    <source>
        <dbReference type="Proteomes" id="UP000051681"/>
    </source>
</evidence>
<accession>A0A0P1GSZ9</accession>
<gene>
    <name evidence="2" type="ORF">TM5383_02999</name>
</gene>